<dbReference type="EMBL" id="BAAAGX010000046">
    <property type="protein sequence ID" value="GAA0283484.1"/>
    <property type="molecule type" value="Genomic_DNA"/>
</dbReference>
<feature type="transmembrane region" description="Helical" evidence="1">
    <location>
        <begin position="21"/>
        <end position="39"/>
    </location>
</feature>
<keyword evidence="1" id="KW-1133">Transmembrane helix</keyword>
<feature type="transmembrane region" description="Helical" evidence="1">
    <location>
        <begin position="145"/>
        <end position="163"/>
    </location>
</feature>
<comment type="caution">
    <text evidence="2">The sequence shown here is derived from an EMBL/GenBank/DDBJ whole genome shotgun (WGS) entry which is preliminary data.</text>
</comment>
<accession>A0ABN0VAF3</accession>
<gene>
    <name evidence="2" type="ORF">GCM10009539_84440</name>
</gene>
<keyword evidence="1" id="KW-0812">Transmembrane</keyword>
<feature type="transmembrane region" description="Helical" evidence="1">
    <location>
        <begin position="59"/>
        <end position="82"/>
    </location>
</feature>
<dbReference type="Proteomes" id="UP001500967">
    <property type="component" value="Unassembled WGS sequence"/>
</dbReference>
<dbReference type="RefSeq" id="WP_344654584.1">
    <property type="nucleotide sequence ID" value="NZ_BAAAGX010000046.1"/>
</dbReference>
<keyword evidence="1" id="KW-0472">Membrane</keyword>
<sequence>MIDRWFFSPVALGRIAIVRTIAYLFVPIDVFLITPWALAHRNVPVELYQPLRIARLLALPSPTHTIVVGLCVALVGCALAAATGRAPRVLGTLVAVLYLAWMIVAMSYGKVDHDRVGYLVLLAVLPTVGPARWGDRTPSERAGWAIKATAIAVVCTYFLAAWAKFRFGGIDWLTGATYTKAVLRRGTIFSDWTVHVPYLLVLAQIGTIVFELASPVLLFLRGRWQTWAVLFLFGFHAMVYAGLTIAFWPHLVALAALLPLERTGAWLRERRWLSRRGDPVPPGAART</sequence>
<evidence type="ECO:0000313" key="3">
    <source>
        <dbReference type="Proteomes" id="UP001500967"/>
    </source>
</evidence>
<feature type="transmembrane region" description="Helical" evidence="1">
    <location>
        <begin position="198"/>
        <end position="220"/>
    </location>
</feature>
<evidence type="ECO:0000256" key="1">
    <source>
        <dbReference type="SAM" id="Phobius"/>
    </source>
</evidence>
<protein>
    <submittedName>
        <fullName evidence="2">HTTM domain-containing protein</fullName>
    </submittedName>
</protein>
<feature type="transmembrane region" description="Helical" evidence="1">
    <location>
        <begin position="115"/>
        <end position="133"/>
    </location>
</feature>
<keyword evidence="3" id="KW-1185">Reference proteome</keyword>
<organism evidence="2 3">
    <name type="scientific">Cryptosporangium japonicum</name>
    <dbReference type="NCBI Taxonomy" id="80872"/>
    <lineage>
        <taxon>Bacteria</taxon>
        <taxon>Bacillati</taxon>
        <taxon>Actinomycetota</taxon>
        <taxon>Actinomycetes</taxon>
        <taxon>Cryptosporangiales</taxon>
        <taxon>Cryptosporangiaceae</taxon>
        <taxon>Cryptosporangium</taxon>
    </lineage>
</organism>
<feature type="transmembrane region" description="Helical" evidence="1">
    <location>
        <begin position="227"/>
        <end position="248"/>
    </location>
</feature>
<evidence type="ECO:0000313" key="2">
    <source>
        <dbReference type="EMBL" id="GAA0283484.1"/>
    </source>
</evidence>
<feature type="transmembrane region" description="Helical" evidence="1">
    <location>
        <begin position="89"/>
        <end position="109"/>
    </location>
</feature>
<reference evidence="2 3" key="1">
    <citation type="journal article" date="2019" name="Int. J. Syst. Evol. Microbiol.">
        <title>The Global Catalogue of Microorganisms (GCM) 10K type strain sequencing project: providing services to taxonomists for standard genome sequencing and annotation.</title>
        <authorList>
            <consortium name="The Broad Institute Genomics Platform"/>
            <consortium name="The Broad Institute Genome Sequencing Center for Infectious Disease"/>
            <person name="Wu L."/>
            <person name="Ma J."/>
        </authorList>
    </citation>
    <scope>NUCLEOTIDE SEQUENCE [LARGE SCALE GENOMIC DNA]</scope>
    <source>
        <strain evidence="2 3">JCM 10425</strain>
    </source>
</reference>
<proteinExistence type="predicted"/>
<name>A0ABN0VAF3_9ACTN</name>